<evidence type="ECO:0000256" key="4">
    <source>
        <dbReference type="ARBA" id="ARBA00023134"/>
    </source>
</evidence>
<dbReference type="GO" id="GO:0003924">
    <property type="term" value="F:GTPase activity"/>
    <property type="evidence" value="ECO:0007669"/>
    <property type="project" value="InterPro"/>
</dbReference>
<dbReference type="Gene3D" id="1.10.400.10">
    <property type="entry name" value="GI Alpha 1, domain 2-like"/>
    <property type="match status" value="1"/>
</dbReference>
<evidence type="ECO:0000256" key="5">
    <source>
        <dbReference type="ARBA" id="ARBA00023224"/>
    </source>
</evidence>
<feature type="binding site" evidence="7">
    <location>
        <position position="49"/>
    </location>
    <ligand>
        <name>Mg(2+)</name>
        <dbReference type="ChEBI" id="CHEBI:18420"/>
    </ligand>
</feature>
<dbReference type="SUPFAM" id="SSF52540">
    <property type="entry name" value="P-loop containing nucleoside triphosphate hydrolases"/>
    <property type="match status" value="1"/>
</dbReference>
<sequence>MAGCCCLSAEEKESQRISAEIERQLRRDKKDARRELKLLLLGTGESGKSTFIKQMRIIHGSGYSDEDRKGFTKLVYQNIFTAMQDPRTLHSLQHRDGQCNVKNTLPTLLSVFNS</sequence>
<reference evidence="9" key="1">
    <citation type="submission" date="2005-09" db="EMBL/GenBank/DDBJ databases">
        <authorList>
            <person name="Mural R.J."/>
            <person name="Li P.W."/>
            <person name="Adams M.D."/>
            <person name="Amanatides P.G."/>
            <person name="Baden-Tillson H."/>
            <person name="Barnstead M."/>
            <person name="Chin S.H."/>
            <person name="Dew I."/>
            <person name="Evans C.A."/>
            <person name="Ferriera S."/>
            <person name="Flanigan M."/>
            <person name="Fosler C."/>
            <person name="Glodek A."/>
            <person name="Gu Z."/>
            <person name="Holt R.A."/>
            <person name="Jennings D."/>
            <person name="Kraft C.L."/>
            <person name="Lu F."/>
            <person name="Nguyen T."/>
            <person name="Nusskern D.R."/>
            <person name="Pfannkoch C.M."/>
            <person name="Sitter C."/>
            <person name="Sutton G.G."/>
            <person name="Venter J.C."/>
            <person name="Wang Z."/>
            <person name="Woodage T."/>
            <person name="Zheng X.H."/>
            <person name="Zhong F."/>
        </authorList>
    </citation>
    <scope>NUCLEOTIDE SEQUENCE [LARGE SCALE GENOMIC DNA]</scope>
    <source>
        <strain>BN</strain>
        <strain evidence="9">Sprague-Dawley</strain>
    </source>
</reference>
<dbReference type="PROSITE" id="PS51882">
    <property type="entry name" value="G_ALPHA"/>
    <property type="match status" value="1"/>
</dbReference>
<protein>
    <submittedName>
        <fullName evidence="8">Guanine nucleotide binding protein, alpha 14, isoform CRA_b</fullName>
    </submittedName>
</protein>
<gene>
    <name evidence="8 10" type="primary">Gna14</name>
    <name evidence="8" type="ORF">rCG_48433</name>
</gene>
<keyword evidence="2 6" id="KW-0547">Nucleotide-binding</keyword>
<dbReference type="Gene3D" id="3.40.50.300">
    <property type="entry name" value="P-loop containing nucleotide triphosphate hydrolases"/>
    <property type="match status" value="1"/>
</dbReference>
<organism evidence="8 9">
    <name type="scientific">Rattus norvegicus</name>
    <name type="common">Rat</name>
    <dbReference type="NCBI Taxonomy" id="10116"/>
    <lineage>
        <taxon>Eukaryota</taxon>
        <taxon>Metazoa</taxon>
        <taxon>Chordata</taxon>
        <taxon>Craniata</taxon>
        <taxon>Vertebrata</taxon>
        <taxon>Euteleostomi</taxon>
        <taxon>Mammalia</taxon>
        <taxon>Eutheria</taxon>
        <taxon>Euarchontoglires</taxon>
        <taxon>Glires</taxon>
        <taxon>Rodentia</taxon>
        <taxon>Myomorpha</taxon>
        <taxon>Muroidea</taxon>
        <taxon>Muridae</taxon>
        <taxon>Murinae</taxon>
        <taxon>Rattus</taxon>
    </lineage>
</organism>
<proteinExistence type="predicted"/>
<dbReference type="GO" id="GO:0031683">
    <property type="term" value="F:G-protein beta/gamma-subunit complex binding"/>
    <property type="evidence" value="ECO:0007669"/>
    <property type="project" value="InterPro"/>
</dbReference>
<keyword evidence="1 7" id="KW-0479">Metal-binding</keyword>
<dbReference type="RGD" id="1308122">
    <property type="gene designation" value="Gna14"/>
</dbReference>
<dbReference type="AlphaFoldDB" id="A6I0I3"/>
<dbReference type="PANTHER" id="PTHR10218">
    <property type="entry name" value="GTP-BINDING PROTEIN ALPHA SUBUNIT"/>
    <property type="match status" value="1"/>
</dbReference>
<dbReference type="InterPro" id="IPR011025">
    <property type="entry name" value="GproteinA_insert"/>
</dbReference>
<dbReference type="GO" id="GO:0007186">
    <property type="term" value="P:G protein-coupled receptor signaling pathway"/>
    <property type="evidence" value="ECO:0007669"/>
    <property type="project" value="InterPro"/>
</dbReference>
<dbReference type="FunFam" id="3.40.50.300:FF:000692">
    <property type="entry name" value="Guanine nucleotide-binding protein subunit alpha"/>
    <property type="match status" value="1"/>
</dbReference>
<keyword evidence="4 6" id="KW-0342">GTP-binding</keyword>
<evidence type="ECO:0000313" key="10">
    <source>
        <dbReference type="RGD" id="1308122"/>
    </source>
</evidence>
<evidence type="ECO:0000256" key="3">
    <source>
        <dbReference type="ARBA" id="ARBA00022842"/>
    </source>
</evidence>
<dbReference type="InterPro" id="IPR001019">
    <property type="entry name" value="Gprotein_alpha_su"/>
</dbReference>
<dbReference type="PANTHER" id="PTHR10218:SF213">
    <property type="entry name" value="GUANINE NUCLEOTIDE-BINDING PROTEIN SUBUNIT ALPHA-14"/>
    <property type="match status" value="1"/>
</dbReference>
<dbReference type="Pfam" id="PF00503">
    <property type="entry name" value="G-alpha"/>
    <property type="match status" value="1"/>
</dbReference>
<keyword evidence="3 7" id="KW-0460">Magnesium</keyword>
<evidence type="ECO:0000256" key="7">
    <source>
        <dbReference type="PIRSR" id="PIRSR601019-2"/>
    </source>
</evidence>
<accession>A6I0I3</accession>
<name>A6I0I3_RAT</name>
<evidence type="ECO:0000256" key="6">
    <source>
        <dbReference type="PIRSR" id="PIRSR601019-1"/>
    </source>
</evidence>
<evidence type="ECO:0000313" key="8">
    <source>
        <dbReference type="EMBL" id="EDM12965.1"/>
    </source>
</evidence>
<dbReference type="Proteomes" id="UP000234681">
    <property type="component" value="Chromosome 1"/>
</dbReference>
<keyword evidence="5" id="KW-0807">Transducer</keyword>
<dbReference type="AGR" id="RGD:1308122"/>
<dbReference type="GO" id="GO:0005525">
    <property type="term" value="F:GTP binding"/>
    <property type="evidence" value="ECO:0007669"/>
    <property type="project" value="UniProtKB-KW"/>
</dbReference>
<evidence type="ECO:0000256" key="1">
    <source>
        <dbReference type="ARBA" id="ARBA00022723"/>
    </source>
</evidence>
<dbReference type="GO" id="GO:0046872">
    <property type="term" value="F:metal ion binding"/>
    <property type="evidence" value="ECO:0007669"/>
    <property type="project" value="UniProtKB-KW"/>
</dbReference>
<evidence type="ECO:0000256" key="2">
    <source>
        <dbReference type="ARBA" id="ARBA00022741"/>
    </source>
</evidence>
<feature type="binding site" evidence="6">
    <location>
        <begin position="45"/>
        <end position="50"/>
    </location>
    <ligand>
        <name>GTP</name>
        <dbReference type="ChEBI" id="CHEBI:37565"/>
    </ligand>
</feature>
<evidence type="ECO:0000313" key="9">
    <source>
        <dbReference type="Proteomes" id="UP000234681"/>
    </source>
</evidence>
<dbReference type="EMBL" id="CH473953">
    <property type="protein sequence ID" value="EDM12965.1"/>
    <property type="molecule type" value="Genomic_DNA"/>
</dbReference>
<dbReference type="InterPro" id="IPR027417">
    <property type="entry name" value="P-loop_NTPase"/>
</dbReference>